<feature type="compositionally biased region" description="Basic and acidic residues" evidence="1">
    <location>
        <begin position="260"/>
        <end position="271"/>
    </location>
</feature>
<organism evidence="2 3">
    <name type="scientific">Chaetomidium leptoderma</name>
    <dbReference type="NCBI Taxonomy" id="669021"/>
    <lineage>
        <taxon>Eukaryota</taxon>
        <taxon>Fungi</taxon>
        <taxon>Dikarya</taxon>
        <taxon>Ascomycota</taxon>
        <taxon>Pezizomycotina</taxon>
        <taxon>Sordariomycetes</taxon>
        <taxon>Sordariomycetidae</taxon>
        <taxon>Sordariales</taxon>
        <taxon>Chaetomiaceae</taxon>
        <taxon>Chaetomidium</taxon>
    </lineage>
</organism>
<sequence>MDSPRSESSAAVLVGDGGRDTVVDSFWDPAYSAFSLDSLFTPETNHPGPANTVANPNANVAINSPTCASQAVRAPSHVRAAGIDPTAPNLFPDADQVWPAPAAAAPVQAGLADLARLFAAGVSSRPPGRPRRESLSTQLPSAWDGGGYPTGPFGAQMLGGPVDLGPLLALDLPVASFSPVPPLAAALNQWTPAANPGPNPTSSSDQTFTFSPRDLSTTFNTTFDTPKPITSDGGVGPNSNECGTSSWPTPHYPSSPNSHMSDEAVSCDHGRRASTVYRAPSATVPKSLPPEKRRRTSQPPTPPAPLAIVQYMPGSGEGTTLSRKRPAFEEVIPQGMASQTLRQVLVHDDHGEVTGTMFTFGNRVKTRAVFSEEKRQQTAQARREGVCPRCKRSKRQCDLAQKQSLYVSCTLCAGTKIYKNAPRHPCFKATLADILFFRSRPAANEPFFTKRHTVFDLKDLSKPDVPVIMLKLTQHVGPHQLTVYASEFVPFPDDVVSYKWHDGSGTSHELKMPPFCLTNMERVQRHIRQYIGLAKWSYIRSLEKEDELAWMTVSMAAKHAQANPDSLVADALSLWAISRMIEIPWQMCGPDTLGVSPVGNTTSPHYQRIPIPPMMDTQLDQIVIQFILTPLRDRLIQKFERLISPAKPEAWWEVYLSAFILLNHIERLARHSVAHARTHTMPGKYSNIDFLEGVFHTAKSILARFHFICNGSAPLRLDWTSPKVAAMAKLNGDQVKFMQRTQAMIAARENDVLRLRAAHKYERPLYWAGQLFTEDFDTSPVHVVEELDEEEVKAAVAVAVENEP</sequence>
<name>A0AAN6ZU97_9PEZI</name>
<feature type="compositionally biased region" description="Polar residues" evidence="1">
    <location>
        <begin position="200"/>
        <end position="224"/>
    </location>
</feature>
<protein>
    <recommendedName>
        <fullName evidence="4">Zn(2)-C6 fungal-type domain-containing protein</fullName>
    </recommendedName>
</protein>
<comment type="caution">
    <text evidence="2">The sequence shown here is derived from an EMBL/GenBank/DDBJ whole genome shotgun (WGS) entry which is preliminary data.</text>
</comment>
<gene>
    <name evidence="2" type="ORF">C8A00DRAFT_44744</name>
</gene>
<evidence type="ECO:0000313" key="2">
    <source>
        <dbReference type="EMBL" id="KAK4152150.1"/>
    </source>
</evidence>
<dbReference type="PANTHER" id="PTHR35392">
    <property type="entry name" value="ZN(II)2CYS6 TRANSCRIPTION FACTOR (EUROFUNG)-RELATED-RELATED"/>
    <property type="match status" value="1"/>
</dbReference>
<keyword evidence="3" id="KW-1185">Reference proteome</keyword>
<dbReference type="InterPro" id="IPR052973">
    <property type="entry name" value="Fungal_sec-metab_reg_TF"/>
</dbReference>
<dbReference type="AlphaFoldDB" id="A0AAN6ZU97"/>
<evidence type="ECO:0008006" key="4">
    <source>
        <dbReference type="Google" id="ProtNLM"/>
    </source>
</evidence>
<dbReference type="Proteomes" id="UP001302745">
    <property type="component" value="Unassembled WGS sequence"/>
</dbReference>
<reference evidence="2" key="1">
    <citation type="journal article" date="2023" name="Mol. Phylogenet. Evol.">
        <title>Genome-scale phylogeny and comparative genomics of the fungal order Sordariales.</title>
        <authorList>
            <person name="Hensen N."/>
            <person name="Bonometti L."/>
            <person name="Westerberg I."/>
            <person name="Brannstrom I.O."/>
            <person name="Guillou S."/>
            <person name="Cros-Aarteil S."/>
            <person name="Calhoun S."/>
            <person name="Haridas S."/>
            <person name="Kuo A."/>
            <person name="Mondo S."/>
            <person name="Pangilinan J."/>
            <person name="Riley R."/>
            <person name="LaButti K."/>
            <person name="Andreopoulos B."/>
            <person name="Lipzen A."/>
            <person name="Chen C."/>
            <person name="Yan M."/>
            <person name="Daum C."/>
            <person name="Ng V."/>
            <person name="Clum A."/>
            <person name="Steindorff A."/>
            <person name="Ohm R.A."/>
            <person name="Martin F."/>
            <person name="Silar P."/>
            <person name="Natvig D.O."/>
            <person name="Lalanne C."/>
            <person name="Gautier V."/>
            <person name="Ament-Velasquez S.L."/>
            <person name="Kruys A."/>
            <person name="Hutchinson M.I."/>
            <person name="Powell A.J."/>
            <person name="Barry K."/>
            <person name="Miller A.N."/>
            <person name="Grigoriev I.V."/>
            <person name="Debuchy R."/>
            <person name="Gladieux P."/>
            <person name="Hiltunen Thoren M."/>
            <person name="Johannesson H."/>
        </authorList>
    </citation>
    <scope>NUCLEOTIDE SEQUENCE</scope>
    <source>
        <strain evidence="2">CBS 538.74</strain>
    </source>
</reference>
<proteinExistence type="predicted"/>
<dbReference type="PANTHER" id="PTHR35392:SF3">
    <property type="entry name" value="ZN(2)-C6 FUNGAL-TYPE DOMAIN-CONTAINING PROTEIN"/>
    <property type="match status" value="1"/>
</dbReference>
<evidence type="ECO:0000256" key="1">
    <source>
        <dbReference type="SAM" id="MobiDB-lite"/>
    </source>
</evidence>
<reference evidence="2" key="2">
    <citation type="submission" date="2023-05" db="EMBL/GenBank/DDBJ databases">
        <authorList>
            <consortium name="Lawrence Berkeley National Laboratory"/>
            <person name="Steindorff A."/>
            <person name="Hensen N."/>
            <person name="Bonometti L."/>
            <person name="Westerberg I."/>
            <person name="Brannstrom I.O."/>
            <person name="Guillou S."/>
            <person name="Cros-Aarteil S."/>
            <person name="Calhoun S."/>
            <person name="Haridas S."/>
            <person name="Kuo A."/>
            <person name="Mondo S."/>
            <person name="Pangilinan J."/>
            <person name="Riley R."/>
            <person name="Labutti K."/>
            <person name="Andreopoulos B."/>
            <person name="Lipzen A."/>
            <person name="Chen C."/>
            <person name="Yanf M."/>
            <person name="Daum C."/>
            <person name="Ng V."/>
            <person name="Clum A."/>
            <person name="Ohm R."/>
            <person name="Martin F."/>
            <person name="Silar P."/>
            <person name="Natvig D."/>
            <person name="Lalanne C."/>
            <person name="Gautier V."/>
            <person name="Ament-Velasquez S.L."/>
            <person name="Kruys A."/>
            <person name="Hutchinson M.I."/>
            <person name="Powell A.J."/>
            <person name="Barry K."/>
            <person name="Miller A.N."/>
            <person name="Grigoriev I.V."/>
            <person name="Debuchy R."/>
            <person name="Gladieux P."/>
            <person name="Thoren M.H."/>
            <person name="Johannesson H."/>
        </authorList>
    </citation>
    <scope>NUCLEOTIDE SEQUENCE</scope>
    <source>
        <strain evidence="2">CBS 538.74</strain>
    </source>
</reference>
<accession>A0AAN6ZU97</accession>
<feature type="region of interest" description="Disordered" evidence="1">
    <location>
        <begin position="189"/>
        <end position="305"/>
    </location>
</feature>
<feature type="region of interest" description="Disordered" evidence="1">
    <location>
        <begin position="122"/>
        <end position="143"/>
    </location>
</feature>
<feature type="compositionally biased region" description="Polar residues" evidence="1">
    <location>
        <begin position="237"/>
        <end position="259"/>
    </location>
</feature>
<evidence type="ECO:0000313" key="3">
    <source>
        <dbReference type="Proteomes" id="UP001302745"/>
    </source>
</evidence>
<dbReference type="EMBL" id="MU856985">
    <property type="protein sequence ID" value="KAK4152150.1"/>
    <property type="molecule type" value="Genomic_DNA"/>
</dbReference>